<evidence type="ECO:0000256" key="13">
    <source>
        <dbReference type="ARBA" id="ARBA00023288"/>
    </source>
</evidence>
<evidence type="ECO:0000313" key="20">
    <source>
        <dbReference type="Proteomes" id="UP000005408"/>
    </source>
</evidence>
<evidence type="ECO:0000256" key="17">
    <source>
        <dbReference type="ARBA" id="ARBA00058763"/>
    </source>
</evidence>
<keyword evidence="8" id="KW-0460">Magnesium</keyword>
<evidence type="ECO:0000256" key="12">
    <source>
        <dbReference type="ARBA" id="ARBA00023136"/>
    </source>
</evidence>
<dbReference type="SMART" id="SM00176">
    <property type="entry name" value="RAN"/>
    <property type="match status" value="1"/>
</dbReference>
<keyword evidence="13" id="KW-0449">Lipoprotein</keyword>
<evidence type="ECO:0000256" key="5">
    <source>
        <dbReference type="ARBA" id="ARBA00022723"/>
    </source>
</evidence>
<keyword evidence="14" id="KW-0636">Prenylation</keyword>
<evidence type="ECO:0000256" key="4">
    <source>
        <dbReference type="ARBA" id="ARBA00022448"/>
    </source>
</evidence>
<evidence type="ECO:0000256" key="11">
    <source>
        <dbReference type="ARBA" id="ARBA00023134"/>
    </source>
</evidence>
<evidence type="ECO:0000256" key="8">
    <source>
        <dbReference type="ARBA" id="ARBA00022842"/>
    </source>
</evidence>
<dbReference type="GO" id="GO:0015031">
    <property type="term" value="P:protein transport"/>
    <property type="evidence" value="ECO:0007669"/>
    <property type="project" value="UniProtKB-KW"/>
</dbReference>
<comment type="similarity">
    <text evidence="2">Belongs to the small GTPase superfamily. Rab family.</text>
</comment>
<keyword evidence="4" id="KW-0813">Transport</keyword>
<dbReference type="EC" id="3.6.5.2" evidence="3"/>
<dbReference type="FunFam" id="3.40.50.300:FF:000707">
    <property type="entry name" value="RAB36, member RAS oncogene family"/>
    <property type="match status" value="1"/>
</dbReference>
<keyword evidence="11" id="KW-0342">GTP-binding</keyword>
<evidence type="ECO:0000256" key="9">
    <source>
        <dbReference type="ARBA" id="ARBA00022927"/>
    </source>
</evidence>
<accession>A0A8W8KPK2</accession>
<evidence type="ECO:0000256" key="14">
    <source>
        <dbReference type="ARBA" id="ARBA00023289"/>
    </source>
</evidence>
<dbReference type="PROSITE" id="PS51421">
    <property type="entry name" value="RAS"/>
    <property type="match status" value="1"/>
</dbReference>
<name>A0A8W8KPK2_MAGGI</name>
<dbReference type="GO" id="GO:0003925">
    <property type="term" value="F:G protein activity"/>
    <property type="evidence" value="ECO:0007669"/>
    <property type="project" value="UniProtKB-EC"/>
</dbReference>
<dbReference type="GO" id="GO:0046872">
    <property type="term" value="F:metal ion binding"/>
    <property type="evidence" value="ECO:0007669"/>
    <property type="project" value="UniProtKB-KW"/>
</dbReference>
<evidence type="ECO:0000313" key="19">
    <source>
        <dbReference type="EnsemblMetazoa" id="G24035.1:cds"/>
    </source>
</evidence>
<keyword evidence="9" id="KW-0653">Protein transport</keyword>
<evidence type="ECO:0000256" key="6">
    <source>
        <dbReference type="ARBA" id="ARBA00022741"/>
    </source>
</evidence>
<dbReference type="PRINTS" id="PR00449">
    <property type="entry name" value="RASTRNSFRMNG"/>
</dbReference>
<keyword evidence="7" id="KW-0378">Hydrolase</keyword>
<dbReference type="InterPro" id="IPR005225">
    <property type="entry name" value="Small_GTP-bd"/>
</dbReference>
<protein>
    <recommendedName>
        <fullName evidence="18">Ras-related protein Rab-36</fullName>
        <ecNumber evidence="3">3.6.5.2</ecNumber>
    </recommendedName>
</protein>
<dbReference type="NCBIfam" id="TIGR00231">
    <property type="entry name" value="small_GTP"/>
    <property type="match status" value="1"/>
</dbReference>
<dbReference type="SMART" id="SM00174">
    <property type="entry name" value="RHO"/>
    <property type="match status" value="1"/>
</dbReference>
<dbReference type="PANTHER" id="PTHR47977">
    <property type="entry name" value="RAS-RELATED PROTEIN RAB"/>
    <property type="match status" value="1"/>
</dbReference>
<dbReference type="GO" id="GO:0000139">
    <property type="term" value="C:Golgi membrane"/>
    <property type="evidence" value="ECO:0007669"/>
    <property type="project" value="UniProtKB-SubCell"/>
</dbReference>
<dbReference type="Pfam" id="PF00071">
    <property type="entry name" value="Ras"/>
    <property type="match status" value="1"/>
</dbReference>
<comment type="subcellular location">
    <subcellularLocation>
        <location evidence="15">Golgi apparatus membrane</location>
        <topology evidence="15">Lipid-anchor</topology>
    </subcellularLocation>
</comment>
<evidence type="ECO:0000256" key="2">
    <source>
        <dbReference type="ARBA" id="ARBA00006270"/>
    </source>
</evidence>
<dbReference type="AlphaFoldDB" id="A0A8W8KPK2"/>
<evidence type="ECO:0000256" key="10">
    <source>
        <dbReference type="ARBA" id="ARBA00023034"/>
    </source>
</evidence>
<comment type="catalytic activity">
    <reaction evidence="16">
        <text>GTP + H2O = GDP + phosphate + H(+)</text>
        <dbReference type="Rhea" id="RHEA:19669"/>
        <dbReference type="ChEBI" id="CHEBI:15377"/>
        <dbReference type="ChEBI" id="CHEBI:15378"/>
        <dbReference type="ChEBI" id="CHEBI:37565"/>
        <dbReference type="ChEBI" id="CHEBI:43474"/>
        <dbReference type="ChEBI" id="CHEBI:58189"/>
        <dbReference type="EC" id="3.6.5.2"/>
    </reaction>
    <physiologicalReaction direction="left-to-right" evidence="16">
        <dbReference type="Rhea" id="RHEA:19670"/>
    </physiologicalReaction>
</comment>
<dbReference type="SMART" id="SM00175">
    <property type="entry name" value="RAB"/>
    <property type="match status" value="1"/>
</dbReference>
<comment type="cofactor">
    <cofactor evidence="1">
        <name>Mg(2+)</name>
        <dbReference type="ChEBI" id="CHEBI:18420"/>
    </cofactor>
</comment>
<reference evidence="19" key="1">
    <citation type="submission" date="2022-08" db="UniProtKB">
        <authorList>
            <consortium name="EnsemblMetazoa"/>
        </authorList>
    </citation>
    <scope>IDENTIFICATION</scope>
    <source>
        <strain evidence="19">05x7-T-G4-1.051#20</strain>
    </source>
</reference>
<keyword evidence="12" id="KW-0472">Membrane</keyword>
<dbReference type="SMART" id="SM00173">
    <property type="entry name" value="RAS"/>
    <property type="match status" value="1"/>
</dbReference>
<evidence type="ECO:0000256" key="3">
    <source>
        <dbReference type="ARBA" id="ARBA00011984"/>
    </source>
</evidence>
<sequence length="248" mass="28009">MITKFPQAFHPDATPYQKMNFHPKVRQACGENRTGRVGLKICKAVLVGDVSVGKTSLVNRFCHDVFDRDYKATIGVDFEVEKFSVLSVPFTLQIWDTAGQERFKCIAASYYRGTNVVMVVFDLSDERSLSNASRWMADACENADEPVKFLVGTKKDKLSPAAYENVERRAAEVARTLGAEYWAVSSKSGENVNDYFFRVVCLTFEAAVLRELESSPTQTKHIGNDLIKMEKNDLYEEKRKKSIKCCNA</sequence>
<dbReference type="SUPFAM" id="SSF52540">
    <property type="entry name" value="P-loop containing nucleoside triphosphate hydrolases"/>
    <property type="match status" value="1"/>
</dbReference>
<dbReference type="InterPro" id="IPR027417">
    <property type="entry name" value="P-loop_NTPase"/>
</dbReference>
<dbReference type="InterPro" id="IPR050227">
    <property type="entry name" value="Rab"/>
</dbReference>
<organism evidence="19 20">
    <name type="scientific">Magallana gigas</name>
    <name type="common">Pacific oyster</name>
    <name type="synonym">Crassostrea gigas</name>
    <dbReference type="NCBI Taxonomy" id="29159"/>
    <lineage>
        <taxon>Eukaryota</taxon>
        <taxon>Metazoa</taxon>
        <taxon>Spiralia</taxon>
        <taxon>Lophotrochozoa</taxon>
        <taxon>Mollusca</taxon>
        <taxon>Bivalvia</taxon>
        <taxon>Autobranchia</taxon>
        <taxon>Pteriomorphia</taxon>
        <taxon>Ostreida</taxon>
        <taxon>Ostreoidea</taxon>
        <taxon>Ostreidae</taxon>
        <taxon>Magallana</taxon>
    </lineage>
</organism>
<keyword evidence="6" id="KW-0547">Nucleotide-binding</keyword>
<keyword evidence="10" id="KW-0333">Golgi apparatus</keyword>
<evidence type="ECO:0000256" key="18">
    <source>
        <dbReference type="ARBA" id="ARBA00067830"/>
    </source>
</evidence>
<dbReference type="EnsemblMetazoa" id="G24035.1">
    <property type="protein sequence ID" value="G24035.1:cds"/>
    <property type="gene ID" value="G24035"/>
</dbReference>
<evidence type="ECO:0000256" key="15">
    <source>
        <dbReference type="ARBA" id="ARBA00037794"/>
    </source>
</evidence>
<comment type="function">
    <text evidence="17">The small GTPases Rab are key regulators of intracellular membrane trafficking, from the formation of transport vesicles to their fusion with membranes. Rabs cycle between an inactive GDP-bound form and an active GTP-bound form that is able to recruit to membranes different sets of downstream effectors directly responsible for vesicle formation, movement, tethering and fusion.</text>
</comment>
<dbReference type="Gene3D" id="3.40.50.300">
    <property type="entry name" value="P-loop containing nucleotide triphosphate hydrolases"/>
    <property type="match status" value="1"/>
</dbReference>
<keyword evidence="5" id="KW-0479">Metal-binding</keyword>
<dbReference type="InterPro" id="IPR001806">
    <property type="entry name" value="Small_GTPase"/>
</dbReference>
<dbReference type="GO" id="GO:0005525">
    <property type="term" value="F:GTP binding"/>
    <property type="evidence" value="ECO:0007669"/>
    <property type="project" value="UniProtKB-KW"/>
</dbReference>
<keyword evidence="20" id="KW-1185">Reference proteome</keyword>
<dbReference type="Proteomes" id="UP000005408">
    <property type="component" value="Unassembled WGS sequence"/>
</dbReference>
<dbReference type="PROSITE" id="PS51419">
    <property type="entry name" value="RAB"/>
    <property type="match status" value="1"/>
</dbReference>
<evidence type="ECO:0000256" key="7">
    <source>
        <dbReference type="ARBA" id="ARBA00022801"/>
    </source>
</evidence>
<evidence type="ECO:0000256" key="16">
    <source>
        <dbReference type="ARBA" id="ARBA00047660"/>
    </source>
</evidence>
<proteinExistence type="inferred from homology"/>
<evidence type="ECO:0000256" key="1">
    <source>
        <dbReference type="ARBA" id="ARBA00001946"/>
    </source>
</evidence>